<dbReference type="EMBL" id="AMCI01001012">
    <property type="protein sequence ID" value="EJX06945.1"/>
    <property type="molecule type" value="Genomic_DNA"/>
</dbReference>
<evidence type="ECO:0000313" key="1">
    <source>
        <dbReference type="EMBL" id="EJX06945.1"/>
    </source>
</evidence>
<protein>
    <submittedName>
        <fullName evidence="1">Uncharacterized protein</fullName>
    </submittedName>
</protein>
<organism evidence="1">
    <name type="scientific">gut metagenome</name>
    <dbReference type="NCBI Taxonomy" id="749906"/>
    <lineage>
        <taxon>unclassified sequences</taxon>
        <taxon>metagenomes</taxon>
        <taxon>organismal metagenomes</taxon>
    </lineage>
</organism>
<sequence length="42" mass="5236">MSFRYFTRQPHKNANYLIINTNLFYIFYPISRNVIFDCQRVM</sequence>
<dbReference type="AlphaFoldDB" id="J9H0T6"/>
<comment type="caution">
    <text evidence="1">The sequence shown here is derived from an EMBL/GenBank/DDBJ whole genome shotgun (WGS) entry which is preliminary data.</text>
</comment>
<gene>
    <name evidence="1" type="ORF">EVA_04944</name>
</gene>
<proteinExistence type="predicted"/>
<reference evidence="1" key="1">
    <citation type="journal article" date="2012" name="PLoS ONE">
        <title>Gene sets for utilization of primary and secondary nutrition supplies in the distal gut of endangered iberian lynx.</title>
        <authorList>
            <person name="Alcaide M."/>
            <person name="Messina E."/>
            <person name="Richter M."/>
            <person name="Bargiela R."/>
            <person name="Peplies J."/>
            <person name="Huws S.A."/>
            <person name="Newbold C.J."/>
            <person name="Golyshin P.N."/>
            <person name="Simon M.A."/>
            <person name="Lopez G."/>
            <person name="Yakimov M.M."/>
            <person name="Ferrer M."/>
        </authorList>
    </citation>
    <scope>NUCLEOTIDE SEQUENCE</scope>
</reference>
<name>J9H0T6_9ZZZZ</name>
<accession>J9H0T6</accession>